<protein>
    <recommendedName>
        <fullName evidence="2">PF03932 family protein CutC</fullName>
    </recommendedName>
</protein>
<dbReference type="EMBL" id="CP001769">
    <property type="protein sequence ID" value="ADB41665.1"/>
    <property type="molecule type" value="Genomic_DNA"/>
</dbReference>
<proteinExistence type="inferred from homology"/>
<gene>
    <name evidence="2" type="primary">cutC</name>
    <name evidence="3" type="ordered locus">Slin_5700</name>
</gene>
<dbReference type="PANTHER" id="PTHR12598:SF0">
    <property type="entry name" value="COPPER HOMEOSTASIS PROTEIN CUTC HOMOLOG"/>
    <property type="match status" value="1"/>
</dbReference>
<evidence type="ECO:0000256" key="2">
    <source>
        <dbReference type="HAMAP-Rule" id="MF_00795"/>
    </source>
</evidence>
<dbReference type="eggNOG" id="COG3142">
    <property type="taxonomic scope" value="Bacteria"/>
</dbReference>
<dbReference type="Pfam" id="PF03932">
    <property type="entry name" value="CutC"/>
    <property type="match status" value="1"/>
</dbReference>
<comment type="caution">
    <text evidence="2">Once thought to be involved in copper homeostasis, experiments in E.coli have shown this is not the case.</text>
</comment>
<name>D2QS83_SPILD</name>
<dbReference type="SUPFAM" id="SSF110395">
    <property type="entry name" value="CutC-like"/>
    <property type="match status" value="1"/>
</dbReference>
<accession>D2QS83</accession>
<comment type="subcellular location">
    <subcellularLocation>
        <location evidence="2">Cytoplasm</location>
    </subcellularLocation>
</comment>
<evidence type="ECO:0000313" key="4">
    <source>
        <dbReference type="Proteomes" id="UP000002028"/>
    </source>
</evidence>
<dbReference type="InterPro" id="IPR036822">
    <property type="entry name" value="CutC-like_dom_sf"/>
</dbReference>
<dbReference type="HOGENOM" id="CLU_050555_3_2_10"/>
<comment type="similarity">
    <text evidence="1 2">Belongs to the CutC family.</text>
</comment>
<keyword evidence="2" id="KW-0963">Cytoplasm</keyword>
<dbReference type="KEGG" id="sli:Slin_5700"/>
<dbReference type="STRING" id="504472.Slin_5700"/>
<dbReference type="InterPro" id="IPR005627">
    <property type="entry name" value="CutC-like"/>
</dbReference>
<evidence type="ECO:0000313" key="3">
    <source>
        <dbReference type="EMBL" id="ADB41665.1"/>
    </source>
</evidence>
<keyword evidence="4" id="KW-1185">Reference proteome</keyword>
<dbReference type="Proteomes" id="UP000002028">
    <property type="component" value="Chromosome"/>
</dbReference>
<dbReference type="GO" id="GO:0005737">
    <property type="term" value="C:cytoplasm"/>
    <property type="evidence" value="ECO:0007669"/>
    <property type="project" value="UniProtKB-SubCell"/>
</dbReference>
<dbReference type="PANTHER" id="PTHR12598">
    <property type="entry name" value="COPPER HOMEOSTASIS PROTEIN CUTC"/>
    <property type="match status" value="1"/>
</dbReference>
<dbReference type="FunFam" id="3.20.20.380:FF:000001">
    <property type="entry name" value="Copper homeostasis protein CutC"/>
    <property type="match status" value="1"/>
</dbReference>
<evidence type="ECO:0000256" key="1">
    <source>
        <dbReference type="ARBA" id="ARBA00007768"/>
    </source>
</evidence>
<dbReference type="AlphaFoldDB" id="D2QS83"/>
<dbReference type="Gene3D" id="3.20.20.380">
    <property type="entry name" value="Copper homeostasis (CutC) domain"/>
    <property type="match status" value="1"/>
</dbReference>
<sequence>MTRKFLYIPINCTTMLLEVCAYSLDSCLTAQRAGAGRIELCGGMAEGGTTPSAGLIQLVRQQIHIPIYVMIRPRGGDFLYSDTELAVMRADISLAKALGADGLVLGILQADGTVDEATTRALVELAHPLPVTFHRAFDMTRDPFEALEAVIRTGAVRILTSGQHQTAEAGLSVIRQLAKQSAGRIEVMAGAGVNASNAALFIDAGADALHSSGSHTENSRMEFRQPAVSMASAVPDEYEHIEANEEKVRALVAITRQSPGSPK</sequence>
<reference evidence="3 4" key="1">
    <citation type="journal article" date="2010" name="Stand. Genomic Sci.">
        <title>Complete genome sequence of Spirosoma linguale type strain (1).</title>
        <authorList>
            <person name="Lail K."/>
            <person name="Sikorski J."/>
            <person name="Saunders E."/>
            <person name="Lapidus A."/>
            <person name="Glavina Del Rio T."/>
            <person name="Copeland A."/>
            <person name="Tice H."/>
            <person name="Cheng J.-F."/>
            <person name="Lucas S."/>
            <person name="Nolan M."/>
            <person name="Bruce D."/>
            <person name="Goodwin L."/>
            <person name="Pitluck S."/>
            <person name="Ivanova N."/>
            <person name="Mavromatis K."/>
            <person name="Ovchinnikova G."/>
            <person name="Pati A."/>
            <person name="Chen A."/>
            <person name="Palaniappan K."/>
            <person name="Land M."/>
            <person name="Hauser L."/>
            <person name="Chang Y.-J."/>
            <person name="Jeffries C.D."/>
            <person name="Chain P."/>
            <person name="Brettin T."/>
            <person name="Detter J.C."/>
            <person name="Schuetze A."/>
            <person name="Rohde M."/>
            <person name="Tindall B.J."/>
            <person name="Goeker M."/>
            <person name="Bristow J."/>
            <person name="Eisen J.A."/>
            <person name="Markowitz V."/>
            <person name="Hugenholtz P."/>
            <person name="Kyrpides N.C."/>
            <person name="Klenk H.-P."/>
            <person name="Chen F."/>
        </authorList>
    </citation>
    <scope>NUCLEOTIDE SEQUENCE [LARGE SCALE GENOMIC DNA]</scope>
    <source>
        <strain evidence="4">ATCC 33905 / DSM 74 / LMG 10896 / Claus 1</strain>
    </source>
</reference>
<dbReference type="HAMAP" id="MF_00795">
    <property type="entry name" value="CutC"/>
    <property type="match status" value="1"/>
</dbReference>
<organism evidence="3 4">
    <name type="scientific">Spirosoma linguale (strain ATCC 33905 / DSM 74 / LMG 10896 / Claus 1)</name>
    <dbReference type="NCBI Taxonomy" id="504472"/>
    <lineage>
        <taxon>Bacteria</taxon>
        <taxon>Pseudomonadati</taxon>
        <taxon>Bacteroidota</taxon>
        <taxon>Cytophagia</taxon>
        <taxon>Cytophagales</taxon>
        <taxon>Cytophagaceae</taxon>
        <taxon>Spirosoma</taxon>
    </lineage>
</organism>
<dbReference type="GO" id="GO:0005507">
    <property type="term" value="F:copper ion binding"/>
    <property type="evidence" value="ECO:0007669"/>
    <property type="project" value="TreeGrafter"/>
</dbReference>